<dbReference type="EMBL" id="JAUFQS010000003">
    <property type="protein sequence ID" value="MDN3686791.1"/>
    <property type="molecule type" value="Genomic_DNA"/>
</dbReference>
<comment type="caution">
    <text evidence="1">The sequence shown here is derived from an EMBL/GenBank/DDBJ whole genome shotgun (WGS) entry which is preliminary data.</text>
</comment>
<sequence>MAKKKDNSKYPTEAEIEKYKMLSELIDSLIAETKELSKKKPDEALNKLKIKMINRVLDQLKEILKTQPTIEFLDLLDENELPSNSDAVLILGQFRAAMDRFRKTYYGKTSNYESSRRWFTRENPGEHYNSSY</sequence>
<reference evidence="2" key="1">
    <citation type="journal article" date="2019" name="Int. J. Syst. Evol. Microbiol.">
        <title>The Global Catalogue of Microorganisms (GCM) 10K type strain sequencing project: providing services to taxonomists for standard genome sequencing and annotation.</title>
        <authorList>
            <consortium name="The Broad Institute Genomics Platform"/>
            <consortium name="The Broad Institute Genome Sequencing Center for Infectious Disease"/>
            <person name="Wu L."/>
            <person name="Ma J."/>
        </authorList>
    </citation>
    <scope>NUCLEOTIDE SEQUENCE [LARGE SCALE GENOMIC DNA]</scope>
    <source>
        <strain evidence="2">CECT 7706</strain>
    </source>
</reference>
<organism evidence="1 2">
    <name type="scientific">Cyclobacterium jeungdonense</name>
    <dbReference type="NCBI Taxonomy" id="708087"/>
    <lineage>
        <taxon>Bacteria</taxon>
        <taxon>Pseudomonadati</taxon>
        <taxon>Bacteroidota</taxon>
        <taxon>Cytophagia</taxon>
        <taxon>Cytophagales</taxon>
        <taxon>Cyclobacteriaceae</taxon>
        <taxon>Cyclobacterium</taxon>
    </lineage>
</organism>
<gene>
    <name evidence="1" type="ORF">QWZ15_03015</name>
</gene>
<dbReference type="RefSeq" id="WP_163384932.1">
    <property type="nucleotide sequence ID" value="NZ_JAUFQS010000003.1"/>
</dbReference>
<evidence type="ECO:0000313" key="2">
    <source>
        <dbReference type="Proteomes" id="UP001236663"/>
    </source>
</evidence>
<accession>A0ABT8C4W6</accession>
<proteinExistence type="predicted"/>
<dbReference type="Proteomes" id="UP001236663">
    <property type="component" value="Unassembled WGS sequence"/>
</dbReference>
<protein>
    <submittedName>
        <fullName evidence="1">Uncharacterized protein</fullName>
    </submittedName>
</protein>
<evidence type="ECO:0000313" key="1">
    <source>
        <dbReference type="EMBL" id="MDN3686791.1"/>
    </source>
</evidence>
<name>A0ABT8C4W6_9BACT</name>
<keyword evidence="2" id="KW-1185">Reference proteome</keyword>